<keyword evidence="1" id="KW-0808">Transferase</keyword>
<feature type="compositionally biased region" description="Basic residues" evidence="4">
    <location>
        <begin position="493"/>
        <end position="504"/>
    </location>
</feature>
<dbReference type="EMBL" id="CP054548">
    <property type="protein sequence ID" value="QSL67125.1"/>
    <property type="molecule type" value="Genomic_DNA"/>
</dbReference>
<dbReference type="InterPro" id="IPR056750">
    <property type="entry name" value="RRM_ESF1"/>
</dbReference>
<evidence type="ECO:0000259" key="5">
    <source>
        <dbReference type="PROSITE" id="PS50127"/>
    </source>
</evidence>
<evidence type="ECO:0000256" key="4">
    <source>
        <dbReference type="SAM" id="MobiDB-lite"/>
    </source>
</evidence>
<proteinExistence type="predicted"/>
<evidence type="ECO:0000313" key="7">
    <source>
        <dbReference type="Proteomes" id="UP000663699"/>
    </source>
</evidence>
<dbReference type="GO" id="GO:0016740">
    <property type="term" value="F:transferase activity"/>
    <property type="evidence" value="ECO:0007669"/>
    <property type="project" value="UniProtKB-KW"/>
</dbReference>
<dbReference type="InterPro" id="IPR000608">
    <property type="entry name" value="UBC"/>
</dbReference>
<dbReference type="SMART" id="SM00212">
    <property type="entry name" value="UBCc"/>
    <property type="match status" value="1"/>
</dbReference>
<feature type="compositionally biased region" description="Low complexity" evidence="4">
    <location>
        <begin position="107"/>
        <end position="122"/>
    </location>
</feature>
<dbReference type="GO" id="GO:0006364">
    <property type="term" value="P:rRNA processing"/>
    <property type="evidence" value="ECO:0007669"/>
    <property type="project" value="InterPro"/>
</dbReference>
<dbReference type="Gene3D" id="3.10.110.10">
    <property type="entry name" value="Ubiquitin Conjugating Enzyme"/>
    <property type="match status" value="1"/>
</dbReference>
<name>A0A899G392_9ASCO</name>
<feature type="region of interest" description="Disordered" evidence="4">
    <location>
        <begin position="779"/>
        <end position="804"/>
    </location>
</feature>
<dbReference type="PROSITE" id="PS00183">
    <property type="entry name" value="UBC_1"/>
    <property type="match status" value="1"/>
</dbReference>
<feature type="region of interest" description="Disordered" evidence="4">
    <location>
        <begin position="446"/>
        <end position="508"/>
    </location>
</feature>
<accession>A0A899G392</accession>
<evidence type="ECO:0000256" key="3">
    <source>
        <dbReference type="PROSITE-ProRule" id="PRU10133"/>
    </source>
</evidence>
<dbReference type="Pfam" id="PF00179">
    <property type="entry name" value="UQ_con"/>
    <property type="match status" value="1"/>
</dbReference>
<dbReference type="AlphaFoldDB" id="A0A899G392"/>
<dbReference type="InterPro" id="IPR016135">
    <property type="entry name" value="UBQ-conjugating_enzyme/RWD"/>
</dbReference>
<dbReference type="SUPFAM" id="SSF54495">
    <property type="entry name" value="UBC-like"/>
    <property type="match status" value="1"/>
</dbReference>
<dbReference type="Proteomes" id="UP000663699">
    <property type="component" value="Chromosome 17"/>
</dbReference>
<evidence type="ECO:0000256" key="1">
    <source>
        <dbReference type="ARBA" id="ARBA00022679"/>
    </source>
</evidence>
<dbReference type="Pfam" id="PF25121">
    <property type="entry name" value="RRM_ESF1"/>
    <property type="match status" value="1"/>
</dbReference>
<evidence type="ECO:0000256" key="2">
    <source>
        <dbReference type="ARBA" id="ARBA00022786"/>
    </source>
</evidence>
<feature type="domain" description="UBC core" evidence="5">
    <location>
        <begin position="625"/>
        <end position="770"/>
    </location>
</feature>
<dbReference type="CDD" id="cd23797">
    <property type="entry name" value="UBCc_UBE2H"/>
    <property type="match status" value="1"/>
</dbReference>
<protein>
    <recommendedName>
        <fullName evidence="5">UBC core domain-containing protein</fullName>
    </recommendedName>
</protein>
<organism evidence="6 7">
    <name type="scientific">Pneumocystis wakefieldiae</name>
    <dbReference type="NCBI Taxonomy" id="38082"/>
    <lineage>
        <taxon>Eukaryota</taxon>
        <taxon>Fungi</taxon>
        <taxon>Dikarya</taxon>
        <taxon>Ascomycota</taxon>
        <taxon>Taphrinomycotina</taxon>
        <taxon>Pneumocystomycetes</taxon>
        <taxon>Pneumocystaceae</taxon>
        <taxon>Pneumocystis</taxon>
    </lineage>
</organism>
<evidence type="ECO:0000313" key="6">
    <source>
        <dbReference type="EMBL" id="QSL67125.1"/>
    </source>
</evidence>
<feature type="active site" description="Glycyl thioester intermediate" evidence="3">
    <location>
        <position position="707"/>
    </location>
</feature>
<keyword evidence="2" id="KW-0833">Ubl conjugation pathway</keyword>
<sequence length="804" mass="91599">MDQRFPVDSDPRFIRPKKRGRVVLDARFSSILDPDFSEQPVFDPYGRRLKHRRKGAKEIESLYVFPGKTPGDSSSFLAEKKDLKKKDPNEAESLKRSPEESLDLLGDESPSSDEAFSSDWSSGEVELADPEPEIEIPRGEMTSRLGVVNLDWDHVRSVDIFAALGSFVPKGGRILSVKVYLSEFGKKRMEKEDTEGPPRDIFCVRPTETVSVRNQARDLEGSHEESENGADGADDAEDTASTDDEVIQRELVREDRGSDFNMAQLRKYQLERLRYYYAIVVCDSIDTAKNIYRQCDGREYEASANFFDLRFVPDGESFDSVQIRDECSSLPEGYVPEEFVTDALKHSNVRLIWDNDDPVYLQMVKRAFSGKEIDENDFKVYLASTDSEASDTEAAEKYRSLLLNKQDILNDQKGSVGGMQVTFMPGLDGEGSDEVSVETSLERYKRKERERKRKKRERHCVEGEGLQGLSDRAEADLGFDDPFFSQEPVQPPKTRRRAKEKKKDRRLDEDVQKAQLELLMVDDYVSRGDGVEGYNAKDADRSGKKRVKLRAGEAVGETIGDGSDIDLEDPRFSAIGDSGGNLGLLKAEKREEAFRISDFTAGSWLGFRHIFSRGCRRRRQRGMSSPRRRIETDVMRLLMSDYEVTLINDNMQEFYVQFRGPEETPFTGGIWKVHVELPDQYPYKSPSIGFMNRIFHPNIDELSGSVCLDVINQTWSPMFDMINIFEVFLPQLLRYPNPCDPLNGEAAALLIREPKTYEMKVRDYVSRYATKEIMETVMAESSENEEMSSVGSFNSEDPVAEMEV</sequence>
<dbReference type="PROSITE" id="PS50127">
    <property type="entry name" value="UBC_2"/>
    <property type="match status" value="1"/>
</dbReference>
<dbReference type="InterPro" id="IPR039754">
    <property type="entry name" value="Esf1"/>
</dbReference>
<gene>
    <name evidence="6" type="ORF">MERGE_001514</name>
</gene>
<feature type="compositionally biased region" description="Basic and acidic residues" evidence="4">
    <location>
        <begin position="215"/>
        <end position="226"/>
    </location>
</feature>
<feature type="compositionally biased region" description="Basic and acidic residues" evidence="4">
    <location>
        <begin position="78"/>
        <end position="99"/>
    </location>
</feature>
<feature type="region of interest" description="Disordered" evidence="4">
    <location>
        <begin position="64"/>
        <end position="138"/>
    </location>
</feature>
<keyword evidence="7" id="KW-1185">Reference proteome</keyword>
<dbReference type="InterPro" id="IPR023313">
    <property type="entry name" value="UBQ-conjugating_AS"/>
</dbReference>
<dbReference type="PANTHER" id="PTHR12202:SF0">
    <property type="entry name" value="ESF1 HOMOLOG"/>
    <property type="match status" value="1"/>
</dbReference>
<feature type="compositionally biased region" description="Basic residues" evidence="4">
    <location>
        <begin position="448"/>
        <end position="458"/>
    </location>
</feature>
<dbReference type="GO" id="GO:0003723">
    <property type="term" value="F:RNA binding"/>
    <property type="evidence" value="ECO:0007669"/>
    <property type="project" value="TreeGrafter"/>
</dbReference>
<feature type="region of interest" description="Disordered" evidence="4">
    <location>
        <begin position="213"/>
        <end position="245"/>
    </location>
</feature>
<reference evidence="6" key="1">
    <citation type="submission" date="2020-06" db="EMBL/GenBank/DDBJ databases">
        <title>Genomes of multiple members of Pneumocystis genus reveal paths to human pathogen Pneumocystis jirovecii.</title>
        <authorList>
            <person name="Cisse O.H."/>
            <person name="Ma L."/>
            <person name="Dekker J."/>
            <person name="Khil P."/>
            <person name="Jo J."/>
            <person name="Brenchley J."/>
            <person name="Blair R."/>
            <person name="Pahar B."/>
            <person name="Chabe M."/>
            <person name="Van Rompay K.A."/>
            <person name="Keesler R."/>
            <person name="Sukura A."/>
            <person name="Hirsch V."/>
            <person name="Kutty G."/>
            <person name="Liu Y."/>
            <person name="Peng L."/>
            <person name="Chen J."/>
            <person name="Song J."/>
            <person name="Weissenbacher-Lang C."/>
            <person name="Xu J."/>
            <person name="Upham N.S."/>
            <person name="Stajich J.E."/>
            <person name="Cuomo C.A."/>
            <person name="Cushion M.T."/>
            <person name="Kovacs J.A."/>
        </authorList>
    </citation>
    <scope>NUCLEOTIDE SEQUENCE</scope>
    <source>
        <strain evidence="6">2A</strain>
    </source>
</reference>
<dbReference type="PANTHER" id="PTHR12202">
    <property type="entry name" value="ESF1 HOMOLOG"/>
    <property type="match status" value="1"/>
</dbReference>
<feature type="compositionally biased region" description="Acidic residues" evidence="4">
    <location>
        <begin position="232"/>
        <end position="245"/>
    </location>
</feature>
<dbReference type="FunFam" id="3.10.110.10:FF:000061">
    <property type="entry name" value="Ubiquitin-conjugating enzyme E2 8"/>
    <property type="match status" value="1"/>
</dbReference>
<dbReference type="OrthoDB" id="431825at2759"/>